<protein>
    <submittedName>
        <fullName evidence="8">Membrane fusion protein, multidrug efflux system</fullName>
    </submittedName>
</protein>
<feature type="domain" description="CusB-like beta-barrel" evidence="7">
    <location>
        <begin position="290"/>
        <end position="381"/>
    </location>
</feature>
<feature type="transmembrane region" description="Helical" evidence="6">
    <location>
        <begin position="21"/>
        <end position="43"/>
    </location>
</feature>
<evidence type="ECO:0000256" key="5">
    <source>
        <dbReference type="SAM" id="Coils"/>
    </source>
</evidence>
<sequence>MTDKSAAHKPRQRMPLRAGQATRVLVILALLIAGAVWLGQWFWYRQTHVVEDNATITTDLVTVSSRLPGQVQTLEIREGDELTPGQPIALLYSRPEALELASHHARVARSEAQLEFEGRQIQLAEKQLTGGIANARRQLETDQAALKVAEAEREDAEQSWQRSERLFRSGTLSAQQRDRDYYNLLSARAREEQARQQIDLRRTELANAYQGLLSGAPMTLPTPDLLRARMSITRQNLREARTELKQQQAVLEDMTIRSPSSGIVTRTFVEPGEYLAAGQPILMMHDPANLWVEAKVKETAIRKLAPGQPVAIGVDAYPDRTFKGRVMVIGRAATSQFALIPSSNPSGNFTKITQRIPVRISIDEGDLTLLSPGMMVVIAINTTQDD</sequence>
<keyword evidence="3 6" id="KW-1133">Transmembrane helix</keyword>
<comment type="subcellular location">
    <subcellularLocation>
        <location evidence="1">Membrane</location>
        <topology evidence="1">Single-pass membrane protein</topology>
    </subcellularLocation>
</comment>
<organism evidence="8 9">
    <name type="scientific">Marinobacter daqiaonensis</name>
    <dbReference type="NCBI Taxonomy" id="650891"/>
    <lineage>
        <taxon>Bacteria</taxon>
        <taxon>Pseudomonadati</taxon>
        <taxon>Pseudomonadota</taxon>
        <taxon>Gammaproteobacteria</taxon>
        <taxon>Pseudomonadales</taxon>
        <taxon>Marinobacteraceae</taxon>
        <taxon>Marinobacter</taxon>
    </lineage>
</organism>
<dbReference type="Proteomes" id="UP000198644">
    <property type="component" value="Unassembled WGS sequence"/>
</dbReference>
<keyword evidence="2 6" id="KW-0812">Transmembrane</keyword>
<dbReference type="InterPro" id="IPR050739">
    <property type="entry name" value="MFP"/>
</dbReference>
<keyword evidence="4 6" id="KW-0472">Membrane</keyword>
<keyword evidence="9" id="KW-1185">Reference proteome</keyword>
<evidence type="ECO:0000313" key="9">
    <source>
        <dbReference type="Proteomes" id="UP000198644"/>
    </source>
</evidence>
<evidence type="ECO:0000256" key="2">
    <source>
        <dbReference type="ARBA" id="ARBA00022692"/>
    </source>
</evidence>
<evidence type="ECO:0000256" key="6">
    <source>
        <dbReference type="SAM" id="Phobius"/>
    </source>
</evidence>
<dbReference type="Gene3D" id="2.40.30.170">
    <property type="match status" value="1"/>
</dbReference>
<dbReference type="Gene3D" id="2.40.50.100">
    <property type="match status" value="1"/>
</dbReference>
<reference evidence="8 9" key="1">
    <citation type="submission" date="2016-10" db="EMBL/GenBank/DDBJ databases">
        <authorList>
            <person name="de Groot N.N."/>
        </authorList>
    </citation>
    <scope>NUCLEOTIDE SEQUENCE [LARGE SCALE GENOMIC DNA]</scope>
    <source>
        <strain evidence="8 9">CGMCC 1.9167</strain>
    </source>
</reference>
<dbReference type="Gene3D" id="1.10.287.470">
    <property type="entry name" value="Helix hairpin bin"/>
    <property type="match status" value="2"/>
</dbReference>
<dbReference type="SUPFAM" id="SSF56954">
    <property type="entry name" value="Outer membrane efflux proteins (OEP)"/>
    <property type="match status" value="1"/>
</dbReference>
<dbReference type="EMBL" id="FOYW01000003">
    <property type="protein sequence ID" value="SFR82178.1"/>
    <property type="molecule type" value="Genomic_DNA"/>
</dbReference>
<dbReference type="GO" id="GO:0016020">
    <property type="term" value="C:membrane"/>
    <property type="evidence" value="ECO:0007669"/>
    <property type="project" value="UniProtKB-SubCell"/>
</dbReference>
<proteinExistence type="predicted"/>
<dbReference type="PANTHER" id="PTHR30386">
    <property type="entry name" value="MEMBRANE FUSION SUBUNIT OF EMRAB-TOLC MULTIDRUG EFFLUX PUMP"/>
    <property type="match status" value="1"/>
</dbReference>
<dbReference type="InterPro" id="IPR058792">
    <property type="entry name" value="Beta-barrel_RND_2"/>
</dbReference>
<gene>
    <name evidence="8" type="ORF">SAMN05216203_3268</name>
</gene>
<dbReference type="GO" id="GO:0055085">
    <property type="term" value="P:transmembrane transport"/>
    <property type="evidence" value="ECO:0007669"/>
    <property type="project" value="InterPro"/>
</dbReference>
<evidence type="ECO:0000256" key="3">
    <source>
        <dbReference type="ARBA" id="ARBA00022989"/>
    </source>
</evidence>
<keyword evidence="5" id="KW-0175">Coiled coil</keyword>
<evidence type="ECO:0000259" key="7">
    <source>
        <dbReference type="Pfam" id="PF25954"/>
    </source>
</evidence>
<dbReference type="PRINTS" id="PR01490">
    <property type="entry name" value="RTXTOXIND"/>
</dbReference>
<dbReference type="AlphaFoldDB" id="A0A1I6JTD8"/>
<dbReference type="SUPFAM" id="SSF111369">
    <property type="entry name" value="HlyD-like secretion proteins"/>
    <property type="match status" value="1"/>
</dbReference>
<evidence type="ECO:0000256" key="1">
    <source>
        <dbReference type="ARBA" id="ARBA00004167"/>
    </source>
</evidence>
<accession>A0A1I6JTD8</accession>
<dbReference type="Pfam" id="PF25954">
    <property type="entry name" value="Beta-barrel_RND_2"/>
    <property type="match status" value="1"/>
</dbReference>
<evidence type="ECO:0000313" key="8">
    <source>
        <dbReference type="EMBL" id="SFR82178.1"/>
    </source>
</evidence>
<dbReference type="PANTHER" id="PTHR30386:SF26">
    <property type="entry name" value="TRANSPORT PROTEIN COMB"/>
    <property type="match status" value="1"/>
</dbReference>
<evidence type="ECO:0000256" key="4">
    <source>
        <dbReference type="ARBA" id="ARBA00023136"/>
    </source>
</evidence>
<feature type="coiled-coil region" evidence="5">
    <location>
        <begin position="107"/>
        <end position="166"/>
    </location>
</feature>
<name>A0A1I6JTD8_9GAMM</name>
<dbReference type="RefSeq" id="WP_227662786.1">
    <property type="nucleotide sequence ID" value="NZ_FOYW01000003.1"/>
</dbReference>
<feature type="coiled-coil region" evidence="5">
    <location>
        <begin position="227"/>
        <end position="257"/>
    </location>
</feature>
<dbReference type="STRING" id="650891.SAMN05216203_3268"/>